<reference evidence="3" key="1">
    <citation type="submission" date="2024-06" db="EMBL/GenBank/DDBJ databases">
        <title>Methylostella associata gen. nov., sp. nov., a novel Ancalomicrobiaceae-affiliated facultatively methylotrophic bacteria that feed on methanotrophs of the genus Methylococcus.</title>
        <authorList>
            <person name="Saltykova V."/>
            <person name="Danilova O.V."/>
            <person name="Oshkin I.Y."/>
            <person name="Belova S.E."/>
            <person name="Pimenov N.V."/>
            <person name="Dedysh S.N."/>
        </authorList>
    </citation>
    <scope>NUCLEOTIDE SEQUENCE</scope>
    <source>
        <strain evidence="3">S20</strain>
    </source>
</reference>
<gene>
    <name evidence="3" type="ORF">ABS361_14960</name>
</gene>
<dbReference type="InterPro" id="IPR025538">
    <property type="entry name" value="DUF4424"/>
</dbReference>
<dbReference type="RefSeq" id="WP_407048486.1">
    <property type="nucleotide sequence ID" value="NZ_CP158568.1"/>
</dbReference>
<evidence type="ECO:0000256" key="1">
    <source>
        <dbReference type="SAM" id="SignalP"/>
    </source>
</evidence>
<sequence>MPKPISLTSTAAGLALAVVLGTAAARANDSTAEIGLGGLTLTKSDSIRMVSEDLRIAEQRIEVDYVFLNTSAQDIETLVAFPLPDYENVEKYADKQVPDYETELDFKTTIDGKPAPLTLVQTATLKGTDITAQLKALGLPVMPTYERLGKALAGLSKEQRAELVKAGLLEDMNGDHSDPNGYLALWKVSTAVTRRQTFPAGRSVTVSHSYKPYVGGSVGGRFDKSSRKESYFLEAKAKFCMDDQFMAGFDKRAKTGEATNYGEKWISYVLVSGANWSGPIGKFRMVVDKGAPKNMVSFCETGVKKISDTRFEVVHENFVPKRDVDVLIVEFTN</sequence>
<protein>
    <submittedName>
        <fullName evidence="3">DUF4424 domain-containing protein</fullName>
    </submittedName>
</protein>
<keyword evidence="1" id="KW-0732">Signal</keyword>
<dbReference type="Gene3D" id="2.60.40.3680">
    <property type="match status" value="1"/>
</dbReference>
<accession>A0AAU7X6K5</accession>
<name>A0AAU7X6K5_9HYPH</name>
<dbReference type="KEGG" id="mflg:ABS361_14960"/>
<proteinExistence type="predicted"/>
<evidence type="ECO:0000313" key="3">
    <source>
        <dbReference type="EMBL" id="XBY43387.1"/>
    </source>
</evidence>
<organism evidence="3">
    <name type="scientific">Methyloraptor flagellatus</name>
    <dbReference type="NCBI Taxonomy" id="3162530"/>
    <lineage>
        <taxon>Bacteria</taxon>
        <taxon>Pseudomonadati</taxon>
        <taxon>Pseudomonadota</taxon>
        <taxon>Alphaproteobacteria</taxon>
        <taxon>Hyphomicrobiales</taxon>
        <taxon>Ancalomicrobiaceae</taxon>
        <taxon>Methyloraptor</taxon>
    </lineage>
</organism>
<dbReference type="EMBL" id="CP158568">
    <property type="protein sequence ID" value="XBY43387.1"/>
    <property type="molecule type" value="Genomic_DNA"/>
</dbReference>
<feature type="signal peptide" evidence="1">
    <location>
        <begin position="1"/>
        <end position="27"/>
    </location>
</feature>
<evidence type="ECO:0000259" key="2">
    <source>
        <dbReference type="Pfam" id="PF14415"/>
    </source>
</evidence>
<dbReference type="AlphaFoldDB" id="A0AAU7X6K5"/>
<feature type="chain" id="PRO_5043896701" evidence="1">
    <location>
        <begin position="28"/>
        <end position="333"/>
    </location>
</feature>
<dbReference type="Pfam" id="PF14415">
    <property type="entry name" value="DUF4424"/>
    <property type="match status" value="1"/>
</dbReference>
<feature type="domain" description="DUF4424" evidence="2">
    <location>
        <begin position="27"/>
        <end position="327"/>
    </location>
</feature>